<reference evidence="1" key="1">
    <citation type="journal article" date="2021" name="PeerJ">
        <title>Extensive microbial diversity within the chicken gut microbiome revealed by metagenomics and culture.</title>
        <authorList>
            <person name="Gilroy R."/>
            <person name="Ravi A."/>
            <person name="Getino M."/>
            <person name="Pursley I."/>
            <person name="Horton D.L."/>
            <person name="Alikhan N.F."/>
            <person name="Baker D."/>
            <person name="Gharbi K."/>
            <person name="Hall N."/>
            <person name="Watson M."/>
            <person name="Adriaenssens E.M."/>
            <person name="Foster-Nyarko E."/>
            <person name="Jarju S."/>
            <person name="Secka A."/>
            <person name="Antonio M."/>
            <person name="Oren A."/>
            <person name="Chaudhuri R.R."/>
            <person name="La Ragione R."/>
            <person name="Hildebrand F."/>
            <person name="Pallen M.J."/>
        </authorList>
    </citation>
    <scope>NUCLEOTIDE SEQUENCE</scope>
    <source>
        <strain evidence="1">ChiBcec6-4105</strain>
    </source>
</reference>
<accession>A0A9D2QUE4</accession>
<comment type="caution">
    <text evidence="1">The sequence shown here is derived from an EMBL/GenBank/DDBJ whole genome shotgun (WGS) entry which is preliminary data.</text>
</comment>
<reference evidence="1" key="2">
    <citation type="submission" date="2021-04" db="EMBL/GenBank/DDBJ databases">
        <authorList>
            <person name="Gilroy R."/>
        </authorList>
    </citation>
    <scope>NUCLEOTIDE SEQUENCE</scope>
    <source>
        <strain evidence="1">ChiBcec6-4105</strain>
    </source>
</reference>
<sequence length="368" mass="41237">MHLKKTKILLGIIISGICLLNGCTSKSERSAREAVIQDLEKLQSSDSETIQNTIDTQQLLSSSQYTEETAEELGDIYSLFYKDFSFKVKKVIVDDDKGTGKAVTSLSTIDARSLAKDYVLSLLQKQVELEADPEEVKFSLNDSCILLKELLEENDYGTETSETEISLKKDGDSWQVIHTSDLDSLLTGDFASYMSDSRFLSPSEIVDAHFKTIKSFDSQQLTTYLSLDQLVSTDDSYNHSLAEAIGEQIQRSFDYEITGEDQKDNQGDVQVSITSPDFESILSSYKQQLTQWLKTSESLSQGAQGRREKERDLLLSCIDDNKNTISKDITIYLYNDGINWKIQMDSDIAEAVFGDIPSAIDSISQDIE</sequence>
<gene>
    <name evidence="1" type="ORF">H9914_10495</name>
</gene>
<name>A0A9D2QUE4_9FIRM</name>
<dbReference type="EMBL" id="DWUY01000236">
    <property type="protein sequence ID" value="HJD29402.1"/>
    <property type="molecule type" value="Genomic_DNA"/>
</dbReference>
<dbReference type="Proteomes" id="UP000823892">
    <property type="component" value="Unassembled WGS sequence"/>
</dbReference>
<organism evidence="1 2">
    <name type="scientific">Candidatus Blautia avicola</name>
    <dbReference type="NCBI Taxonomy" id="2838483"/>
    <lineage>
        <taxon>Bacteria</taxon>
        <taxon>Bacillati</taxon>
        <taxon>Bacillota</taxon>
        <taxon>Clostridia</taxon>
        <taxon>Lachnospirales</taxon>
        <taxon>Lachnospiraceae</taxon>
        <taxon>Blautia</taxon>
    </lineage>
</organism>
<evidence type="ECO:0008006" key="3">
    <source>
        <dbReference type="Google" id="ProtNLM"/>
    </source>
</evidence>
<evidence type="ECO:0000313" key="1">
    <source>
        <dbReference type="EMBL" id="HJD29402.1"/>
    </source>
</evidence>
<proteinExistence type="predicted"/>
<evidence type="ECO:0000313" key="2">
    <source>
        <dbReference type="Proteomes" id="UP000823892"/>
    </source>
</evidence>
<dbReference type="AlphaFoldDB" id="A0A9D2QUE4"/>
<protein>
    <recommendedName>
        <fullName evidence="3">DUF5105 domain-containing protein</fullName>
    </recommendedName>
</protein>